<evidence type="ECO:0000313" key="9">
    <source>
        <dbReference type="Proteomes" id="UP000006621"/>
    </source>
</evidence>
<dbReference type="KEGG" id="fsi:Flexsi_1056"/>
<evidence type="ECO:0000256" key="1">
    <source>
        <dbReference type="ARBA" id="ARBA00004141"/>
    </source>
</evidence>
<evidence type="ECO:0000256" key="5">
    <source>
        <dbReference type="ARBA" id="ARBA00022989"/>
    </source>
</evidence>
<feature type="transmembrane region" description="Helical" evidence="7">
    <location>
        <begin position="304"/>
        <end position="326"/>
    </location>
</feature>
<dbReference type="PANTHER" id="PTHR42810">
    <property type="entry name" value="PURINE PERMEASE C1399.01C-RELATED"/>
    <property type="match status" value="1"/>
</dbReference>
<evidence type="ECO:0000256" key="4">
    <source>
        <dbReference type="ARBA" id="ARBA00022692"/>
    </source>
</evidence>
<dbReference type="InterPro" id="IPR006042">
    <property type="entry name" value="Xan_ur_permease"/>
</dbReference>
<feature type="transmembrane region" description="Helical" evidence="7">
    <location>
        <begin position="150"/>
        <end position="167"/>
    </location>
</feature>
<reference evidence="8 9" key="1">
    <citation type="journal article" date="2011" name="Stand. Genomic Sci.">
        <title>Genome sequence of the moderately thermophilic halophile Flexistipes sinusarabici strain (MAS10).</title>
        <authorList>
            <person name="Lapidus A."/>
            <person name="Chertkov O."/>
            <person name="Nolan M."/>
            <person name="Lucas S."/>
            <person name="Hammon N."/>
            <person name="Deshpande S."/>
            <person name="Cheng J.F."/>
            <person name="Tapia R."/>
            <person name="Han C."/>
            <person name="Goodwin L."/>
            <person name="Pitluck S."/>
            <person name="Liolios K."/>
            <person name="Pagani I."/>
            <person name="Ivanova N."/>
            <person name="Huntemann M."/>
            <person name="Mavromatis K."/>
            <person name="Mikhailova N."/>
            <person name="Pati A."/>
            <person name="Chen A."/>
            <person name="Palaniappan K."/>
            <person name="Land M."/>
            <person name="Hauser L."/>
            <person name="Brambilla E.M."/>
            <person name="Rohde M."/>
            <person name="Abt B."/>
            <person name="Spring S."/>
            <person name="Goker M."/>
            <person name="Bristow J."/>
            <person name="Eisen J.A."/>
            <person name="Markowitz V."/>
            <person name="Hugenholtz P."/>
            <person name="Kyrpides N.C."/>
            <person name="Klenk H.P."/>
            <person name="Woyke T."/>
        </authorList>
    </citation>
    <scope>NUCLEOTIDE SEQUENCE [LARGE SCALE GENOMIC DNA]</scope>
    <source>
        <strain evidence="9">DSM 4947 / MAS 10</strain>
    </source>
</reference>
<reference evidence="9" key="2">
    <citation type="submission" date="2011-06" db="EMBL/GenBank/DDBJ databases">
        <title>The complete genome of Flexistipes sinusarabici DSM 4947.</title>
        <authorList>
            <person name="Lucas S."/>
            <person name="Han J."/>
            <person name="Lapidus A."/>
            <person name="Bruce D."/>
            <person name="Goodwin L."/>
            <person name="Pitluck S."/>
            <person name="Peters L."/>
            <person name="Kyrpides N."/>
            <person name="Mavromatis K."/>
            <person name="Ivanova N."/>
            <person name="Mikhailova N."/>
            <person name="Chertkov O."/>
            <person name="Detter J.C."/>
            <person name="Tapia R."/>
            <person name="Han C."/>
            <person name="Land M."/>
            <person name="Hauser L."/>
            <person name="Markowitz V."/>
            <person name="Cheng J.-F."/>
            <person name="Hugenholtz P."/>
            <person name="Woyke T."/>
            <person name="Wu D."/>
            <person name="Spring S."/>
            <person name="Schroeder M."/>
            <person name="Brambilla E."/>
            <person name="Klenk H.-P."/>
            <person name="Eisen J.A."/>
        </authorList>
    </citation>
    <scope>NUCLEOTIDE SEQUENCE [LARGE SCALE GENOMIC DNA]</scope>
    <source>
        <strain evidence="9">DSM 4947 / MAS 10</strain>
    </source>
</reference>
<dbReference type="EMBL" id="CP002858">
    <property type="protein sequence ID" value="AEI14713.1"/>
    <property type="molecule type" value="Genomic_DNA"/>
</dbReference>
<organism evidence="8 9">
    <name type="scientific">Flexistipes sinusarabici (strain ATCC 49648 / DSM 4947 / MAS 10)</name>
    <dbReference type="NCBI Taxonomy" id="717231"/>
    <lineage>
        <taxon>Bacteria</taxon>
        <taxon>Pseudomonadati</taxon>
        <taxon>Deferribacterota</taxon>
        <taxon>Deferribacteres</taxon>
        <taxon>Deferribacterales</taxon>
        <taxon>Flexistipitaceae</taxon>
        <taxon>Flexistipes</taxon>
    </lineage>
</organism>
<gene>
    <name evidence="8" type="ordered locus">Flexsi_1056</name>
</gene>
<feature type="transmembrane region" description="Helical" evidence="7">
    <location>
        <begin position="36"/>
        <end position="52"/>
    </location>
</feature>
<keyword evidence="9" id="KW-1185">Reference proteome</keyword>
<evidence type="ECO:0000256" key="6">
    <source>
        <dbReference type="ARBA" id="ARBA00023136"/>
    </source>
</evidence>
<dbReference type="OrthoDB" id="9805749at2"/>
<dbReference type="GO" id="GO:0005886">
    <property type="term" value="C:plasma membrane"/>
    <property type="evidence" value="ECO:0007669"/>
    <property type="project" value="UniProtKB-ARBA"/>
</dbReference>
<dbReference type="eggNOG" id="COG2233">
    <property type="taxonomic scope" value="Bacteria"/>
</dbReference>
<evidence type="ECO:0000256" key="3">
    <source>
        <dbReference type="ARBA" id="ARBA00022448"/>
    </source>
</evidence>
<keyword evidence="5 7" id="KW-1133">Transmembrane helix</keyword>
<keyword evidence="3" id="KW-0813">Transport</keyword>
<dbReference type="GO" id="GO:0042907">
    <property type="term" value="F:xanthine transmembrane transporter activity"/>
    <property type="evidence" value="ECO:0007669"/>
    <property type="project" value="TreeGrafter"/>
</dbReference>
<keyword evidence="4 7" id="KW-0812">Transmembrane</keyword>
<feature type="transmembrane region" description="Helical" evidence="7">
    <location>
        <begin position="366"/>
        <end position="382"/>
    </location>
</feature>
<comment type="subcellular location">
    <subcellularLocation>
        <location evidence="1">Membrane</location>
        <topology evidence="1">Multi-pass membrane protein</topology>
    </subcellularLocation>
</comment>
<protein>
    <submittedName>
        <fullName evidence="8">Uracil-xanthine permease</fullName>
    </submittedName>
</protein>
<comment type="similarity">
    <text evidence="2">Belongs to the nucleobase:cation symporter-2 (NCS2) (TC 2.A.40) family.</text>
</comment>
<sequence length="410" mass="42700">MDETLNAKKLLTGVQMLFVAFGALVLVPLLTGFDPSIALFTAGLGTLIFQFITKSKVPVFLASSFAFIAPIQYGVKNFGLGETLGGLVFAGLTYLIFSLLVKKGGVEAIDRYLPSVVTGPVIITIGLTLAPTAVKMAKSFDGSGNYDPKAVIISVFTLIMAIIVVMYGKRIFSLIPILSGIVLGYIFAMLLGVVDFTPIANAEWFSIPWIVAMQEGSFEIPVFDLAAILYIVPVAIAPAIEHVGDVLAISSVTGKNYLKDPGLHRTLLGDGVATACAGLIGGPPNTTYSEVTGAVALTKATDIIYMRIAAITAIILAFAGKLGAILKTIPVPVMGGIMILLFGMIAAIGIGSLVRNKVDMSKSRNLVIVSVILVMGIGNMVIGVGSISLGGIGLAGVVGVILNLILPEGK</sequence>
<dbReference type="STRING" id="717231.Flexsi_1056"/>
<feature type="transmembrane region" description="Helical" evidence="7">
    <location>
        <begin position="388"/>
        <end position="406"/>
    </location>
</feature>
<dbReference type="Pfam" id="PF00860">
    <property type="entry name" value="Xan_ur_permease"/>
    <property type="match status" value="1"/>
</dbReference>
<feature type="transmembrane region" description="Helical" evidence="7">
    <location>
        <begin position="81"/>
        <end position="100"/>
    </location>
</feature>
<feature type="transmembrane region" description="Helical" evidence="7">
    <location>
        <begin position="112"/>
        <end position="130"/>
    </location>
</feature>
<dbReference type="PROSITE" id="PS01116">
    <property type="entry name" value="XANTH_URACIL_PERMASE"/>
    <property type="match status" value="1"/>
</dbReference>
<feature type="transmembrane region" description="Helical" evidence="7">
    <location>
        <begin position="220"/>
        <end position="240"/>
    </location>
</feature>
<feature type="transmembrane region" description="Helical" evidence="7">
    <location>
        <begin position="12"/>
        <end position="30"/>
    </location>
</feature>
<evidence type="ECO:0000313" key="8">
    <source>
        <dbReference type="EMBL" id="AEI14713.1"/>
    </source>
</evidence>
<feature type="transmembrane region" description="Helical" evidence="7">
    <location>
        <begin position="174"/>
        <end position="200"/>
    </location>
</feature>
<evidence type="ECO:0000256" key="7">
    <source>
        <dbReference type="SAM" id="Phobius"/>
    </source>
</evidence>
<dbReference type="Proteomes" id="UP000006621">
    <property type="component" value="Chromosome"/>
</dbReference>
<keyword evidence="6 7" id="KW-0472">Membrane</keyword>
<dbReference type="HOGENOM" id="CLU_017959_1_2_0"/>
<dbReference type="InterPro" id="IPR006043">
    <property type="entry name" value="NCS2"/>
</dbReference>
<dbReference type="PANTHER" id="PTHR42810:SF2">
    <property type="entry name" value="PURINE PERMEASE C1399.01C-RELATED"/>
    <property type="match status" value="1"/>
</dbReference>
<evidence type="ECO:0000256" key="2">
    <source>
        <dbReference type="ARBA" id="ARBA00008821"/>
    </source>
</evidence>
<dbReference type="RefSeq" id="WP_013886203.1">
    <property type="nucleotide sequence ID" value="NC_015672.1"/>
</dbReference>
<name>F8E605_FLESM</name>
<dbReference type="AlphaFoldDB" id="F8E605"/>
<accession>F8E605</accession>
<dbReference type="NCBIfam" id="TIGR00801">
    <property type="entry name" value="ncs2"/>
    <property type="match status" value="1"/>
</dbReference>
<feature type="transmembrane region" description="Helical" evidence="7">
    <location>
        <begin position="332"/>
        <end position="354"/>
    </location>
</feature>
<proteinExistence type="inferred from homology"/>